<keyword evidence="7 14" id="KW-0812">Transmembrane</keyword>
<evidence type="ECO:0000256" key="7">
    <source>
        <dbReference type="ARBA" id="ARBA00022692"/>
    </source>
</evidence>
<dbReference type="Gene3D" id="1.10.287.130">
    <property type="match status" value="1"/>
</dbReference>
<name>A0A0A0I857_CLONO</name>
<gene>
    <name evidence="17" type="ORF">Z968_08200</name>
</gene>
<dbReference type="GO" id="GO:0005524">
    <property type="term" value="F:ATP binding"/>
    <property type="evidence" value="ECO:0007669"/>
    <property type="project" value="UniProtKB-KW"/>
</dbReference>
<dbReference type="SUPFAM" id="SSF55874">
    <property type="entry name" value="ATPase domain of HSP90 chaperone/DNA topoisomerase II/histidine kinase"/>
    <property type="match status" value="1"/>
</dbReference>
<dbReference type="Pfam" id="PF02518">
    <property type="entry name" value="HATPase_c"/>
    <property type="match status" value="1"/>
</dbReference>
<evidence type="ECO:0000313" key="17">
    <source>
        <dbReference type="EMBL" id="KGM95820.1"/>
    </source>
</evidence>
<dbReference type="InterPro" id="IPR005467">
    <property type="entry name" value="His_kinase_dom"/>
</dbReference>
<evidence type="ECO:0000256" key="5">
    <source>
        <dbReference type="ARBA" id="ARBA00022553"/>
    </source>
</evidence>
<dbReference type="SMART" id="SM00388">
    <property type="entry name" value="HisKA"/>
    <property type="match status" value="1"/>
</dbReference>
<keyword evidence="9 17" id="KW-0418">Kinase</keyword>
<feature type="transmembrane region" description="Helical" evidence="14">
    <location>
        <begin position="12"/>
        <end position="34"/>
    </location>
</feature>
<organism evidence="17 18">
    <name type="scientific">Clostridium novyi A str. 4552</name>
    <dbReference type="NCBI Taxonomy" id="1444289"/>
    <lineage>
        <taxon>Bacteria</taxon>
        <taxon>Bacillati</taxon>
        <taxon>Bacillota</taxon>
        <taxon>Clostridia</taxon>
        <taxon>Eubacteriales</taxon>
        <taxon>Clostridiaceae</taxon>
        <taxon>Clostridium</taxon>
    </lineage>
</organism>
<dbReference type="SMART" id="SM00387">
    <property type="entry name" value="HATPase_c"/>
    <property type="match status" value="1"/>
</dbReference>
<dbReference type="EC" id="2.7.13.3" evidence="3"/>
<keyword evidence="6" id="KW-0808">Transferase</keyword>
<dbReference type="CDD" id="cd06225">
    <property type="entry name" value="HAMP"/>
    <property type="match status" value="1"/>
</dbReference>
<evidence type="ECO:0000256" key="3">
    <source>
        <dbReference type="ARBA" id="ARBA00012438"/>
    </source>
</evidence>
<dbReference type="OrthoDB" id="9792991at2"/>
<dbReference type="CDD" id="cd00082">
    <property type="entry name" value="HisKA"/>
    <property type="match status" value="1"/>
</dbReference>
<dbReference type="GO" id="GO:0000155">
    <property type="term" value="F:phosphorelay sensor kinase activity"/>
    <property type="evidence" value="ECO:0007669"/>
    <property type="project" value="InterPro"/>
</dbReference>
<dbReference type="InterPro" id="IPR036097">
    <property type="entry name" value="HisK_dim/P_sf"/>
</dbReference>
<keyword evidence="13 14" id="KW-0472">Membrane</keyword>
<proteinExistence type="predicted"/>
<evidence type="ECO:0000256" key="10">
    <source>
        <dbReference type="ARBA" id="ARBA00022840"/>
    </source>
</evidence>
<evidence type="ECO:0000256" key="12">
    <source>
        <dbReference type="ARBA" id="ARBA00023012"/>
    </source>
</evidence>
<evidence type="ECO:0000256" key="2">
    <source>
        <dbReference type="ARBA" id="ARBA00004651"/>
    </source>
</evidence>
<keyword evidence="10" id="KW-0067">ATP-binding</keyword>
<dbReference type="Gene3D" id="6.10.340.10">
    <property type="match status" value="1"/>
</dbReference>
<dbReference type="AlphaFoldDB" id="A0A0A0I857"/>
<evidence type="ECO:0000259" key="16">
    <source>
        <dbReference type="PROSITE" id="PS50885"/>
    </source>
</evidence>
<dbReference type="EMBL" id="JENJ01000032">
    <property type="protein sequence ID" value="KGM95820.1"/>
    <property type="molecule type" value="Genomic_DNA"/>
</dbReference>
<dbReference type="InterPro" id="IPR003660">
    <property type="entry name" value="HAMP_dom"/>
</dbReference>
<dbReference type="InterPro" id="IPR003661">
    <property type="entry name" value="HisK_dim/P_dom"/>
</dbReference>
<dbReference type="Proteomes" id="UP000030012">
    <property type="component" value="Unassembled WGS sequence"/>
</dbReference>
<dbReference type="InterPro" id="IPR050398">
    <property type="entry name" value="HssS/ArlS-like"/>
</dbReference>
<evidence type="ECO:0000256" key="8">
    <source>
        <dbReference type="ARBA" id="ARBA00022741"/>
    </source>
</evidence>
<protein>
    <recommendedName>
        <fullName evidence="3">histidine kinase</fullName>
        <ecNumber evidence="3">2.7.13.3</ecNumber>
    </recommendedName>
</protein>
<keyword evidence="8" id="KW-0547">Nucleotide-binding</keyword>
<dbReference type="SUPFAM" id="SSF47384">
    <property type="entry name" value="Homodimeric domain of signal transducing histidine kinase"/>
    <property type="match status" value="1"/>
</dbReference>
<evidence type="ECO:0000313" key="18">
    <source>
        <dbReference type="Proteomes" id="UP000030012"/>
    </source>
</evidence>
<dbReference type="FunFam" id="1.10.287.130:FF:000001">
    <property type="entry name" value="Two-component sensor histidine kinase"/>
    <property type="match status" value="1"/>
</dbReference>
<evidence type="ECO:0000256" key="6">
    <source>
        <dbReference type="ARBA" id="ARBA00022679"/>
    </source>
</evidence>
<evidence type="ECO:0000259" key="15">
    <source>
        <dbReference type="PROSITE" id="PS50109"/>
    </source>
</evidence>
<evidence type="ECO:0000256" key="11">
    <source>
        <dbReference type="ARBA" id="ARBA00022989"/>
    </source>
</evidence>
<dbReference type="Pfam" id="PF00512">
    <property type="entry name" value="HisKA"/>
    <property type="match status" value="1"/>
</dbReference>
<dbReference type="PROSITE" id="PS50109">
    <property type="entry name" value="HIS_KIN"/>
    <property type="match status" value="1"/>
</dbReference>
<dbReference type="Pfam" id="PF00672">
    <property type="entry name" value="HAMP"/>
    <property type="match status" value="1"/>
</dbReference>
<keyword evidence="12" id="KW-0902">Two-component regulatory system</keyword>
<dbReference type="GO" id="GO:0005886">
    <property type="term" value="C:plasma membrane"/>
    <property type="evidence" value="ECO:0007669"/>
    <property type="project" value="UniProtKB-SubCell"/>
</dbReference>
<comment type="caution">
    <text evidence="17">The sequence shown here is derived from an EMBL/GenBank/DDBJ whole genome shotgun (WGS) entry which is preliminary data.</text>
</comment>
<keyword evidence="4" id="KW-1003">Cell membrane</keyword>
<dbReference type="SMART" id="SM00304">
    <property type="entry name" value="HAMP"/>
    <property type="match status" value="1"/>
</dbReference>
<comment type="catalytic activity">
    <reaction evidence="1">
        <text>ATP + protein L-histidine = ADP + protein N-phospho-L-histidine.</text>
        <dbReference type="EC" id="2.7.13.3"/>
    </reaction>
</comment>
<feature type="domain" description="Histidine kinase" evidence="15">
    <location>
        <begin position="226"/>
        <end position="427"/>
    </location>
</feature>
<evidence type="ECO:0000256" key="1">
    <source>
        <dbReference type="ARBA" id="ARBA00000085"/>
    </source>
</evidence>
<evidence type="ECO:0000256" key="9">
    <source>
        <dbReference type="ARBA" id="ARBA00022777"/>
    </source>
</evidence>
<dbReference type="InterPro" id="IPR003594">
    <property type="entry name" value="HATPase_dom"/>
</dbReference>
<reference evidence="17 18" key="1">
    <citation type="submission" date="2014-01" db="EMBL/GenBank/DDBJ databases">
        <title>Plasmidome dynamics in the species complex Clostridium novyi sensu lato converts strains of independent lineages into distinctly different pathogens.</title>
        <authorList>
            <person name="Skarin H."/>
            <person name="Segerman B."/>
        </authorList>
    </citation>
    <scope>NUCLEOTIDE SEQUENCE [LARGE SCALE GENOMIC DNA]</scope>
    <source>
        <strain evidence="17 18">4552</strain>
    </source>
</reference>
<accession>A0A0A0I857</accession>
<dbReference type="PANTHER" id="PTHR45528">
    <property type="entry name" value="SENSOR HISTIDINE KINASE CPXA"/>
    <property type="match status" value="1"/>
</dbReference>
<evidence type="ECO:0000256" key="13">
    <source>
        <dbReference type="ARBA" id="ARBA00023136"/>
    </source>
</evidence>
<dbReference type="RefSeq" id="WP_039255498.1">
    <property type="nucleotide sequence ID" value="NZ_JENJ01000032.1"/>
</dbReference>
<keyword evidence="5" id="KW-0597">Phosphoprotein</keyword>
<dbReference type="PANTHER" id="PTHR45528:SF1">
    <property type="entry name" value="SENSOR HISTIDINE KINASE CPXA"/>
    <property type="match status" value="1"/>
</dbReference>
<dbReference type="Gene3D" id="3.30.565.10">
    <property type="entry name" value="Histidine kinase-like ATPase, C-terminal domain"/>
    <property type="match status" value="1"/>
</dbReference>
<dbReference type="PROSITE" id="PS50885">
    <property type="entry name" value="HAMP"/>
    <property type="match status" value="1"/>
</dbReference>
<feature type="domain" description="HAMP" evidence="16">
    <location>
        <begin position="166"/>
        <end position="218"/>
    </location>
</feature>
<sequence>MRKILKLRGEIIVIAIVSIFIATIGVMGFSNWIFPKQNKTEDIKVAGKNKKINNIISKYKEGNINETQFVDIINKWSDKYFNIYLVDSSGKVIASREKGVKYINLNEVRNGVKTKLEGKNVFEICGVINVDGEKNIVYYSNYYAKDFQNVIGILIVTLILFIILTHKRISYIGDINRGITVIANGDLSKRINVKYKNELSELAGSINKMTMILEEEDYKEREFITNISHDLRTPLTTILGYIKIIEESKYKDQKELDKYISIISKKADYLKVLIDNFFTYSKLNSKDIKVKYSNINCNLFLQQIIEEEKINFIEKGLALKLSIVKEKVYVNADSELMARAINNLLSNALKYSKENTEVKLVMGTEIYNKKNYVTINVINIPKEKINEDDIKKFFKRLYKSEEGRKSEGNGLGLNITEEVMKLNNGFIKGQALDNKIIFKLGFVKVGKIKYIL</sequence>
<comment type="subcellular location">
    <subcellularLocation>
        <location evidence="2">Cell membrane</location>
        <topology evidence="2">Multi-pass membrane protein</topology>
    </subcellularLocation>
</comment>
<feature type="transmembrane region" description="Helical" evidence="14">
    <location>
        <begin position="147"/>
        <end position="164"/>
    </location>
</feature>
<keyword evidence="11 14" id="KW-1133">Transmembrane helix</keyword>
<evidence type="ECO:0000256" key="4">
    <source>
        <dbReference type="ARBA" id="ARBA00022475"/>
    </source>
</evidence>
<evidence type="ECO:0000256" key="14">
    <source>
        <dbReference type="SAM" id="Phobius"/>
    </source>
</evidence>
<dbReference type="InterPro" id="IPR036890">
    <property type="entry name" value="HATPase_C_sf"/>
</dbReference>